<sequence length="118" mass="12962">TGQQWYRLGAEELEAGEQGSHVAFTEAVNAAHAEMVDVRLTRIDEAGAKGQWQADMTVLERRMPQDFGRFQRVEVESKSISISLSAQLPPEAVQSLLDIAQRAQDRGAKFLPPGAESP</sequence>
<evidence type="ECO:0000313" key="1">
    <source>
        <dbReference type="EMBL" id="KKL88502.1"/>
    </source>
</evidence>
<gene>
    <name evidence="1" type="ORF">LCGC14_1924000</name>
</gene>
<protein>
    <submittedName>
        <fullName evidence="1">Uncharacterized protein</fullName>
    </submittedName>
</protein>
<organism evidence="1">
    <name type="scientific">marine sediment metagenome</name>
    <dbReference type="NCBI Taxonomy" id="412755"/>
    <lineage>
        <taxon>unclassified sequences</taxon>
        <taxon>metagenomes</taxon>
        <taxon>ecological metagenomes</taxon>
    </lineage>
</organism>
<feature type="non-terminal residue" evidence="1">
    <location>
        <position position="1"/>
    </location>
</feature>
<accession>A0A0F9IMQ3</accession>
<name>A0A0F9IMQ3_9ZZZZ</name>
<dbReference type="EMBL" id="LAZR01020548">
    <property type="protein sequence ID" value="KKL88502.1"/>
    <property type="molecule type" value="Genomic_DNA"/>
</dbReference>
<dbReference type="AlphaFoldDB" id="A0A0F9IMQ3"/>
<reference evidence="1" key="1">
    <citation type="journal article" date="2015" name="Nature">
        <title>Complex archaea that bridge the gap between prokaryotes and eukaryotes.</title>
        <authorList>
            <person name="Spang A."/>
            <person name="Saw J.H."/>
            <person name="Jorgensen S.L."/>
            <person name="Zaremba-Niedzwiedzka K."/>
            <person name="Martijn J."/>
            <person name="Lind A.E."/>
            <person name="van Eijk R."/>
            <person name="Schleper C."/>
            <person name="Guy L."/>
            <person name="Ettema T.J."/>
        </authorList>
    </citation>
    <scope>NUCLEOTIDE SEQUENCE</scope>
</reference>
<proteinExistence type="predicted"/>
<comment type="caution">
    <text evidence="1">The sequence shown here is derived from an EMBL/GenBank/DDBJ whole genome shotgun (WGS) entry which is preliminary data.</text>
</comment>